<dbReference type="Pfam" id="PF18105">
    <property type="entry name" value="PGM1_C"/>
    <property type="match status" value="1"/>
</dbReference>
<dbReference type="InterPro" id="IPR041356">
    <property type="entry name" value="PGM1_C"/>
</dbReference>
<dbReference type="EMBL" id="BMMK01000014">
    <property type="protein sequence ID" value="GGM59320.1"/>
    <property type="molecule type" value="Genomic_DNA"/>
</dbReference>
<evidence type="ECO:0000256" key="1">
    <source>
        <dbReference type="PROSITE-ProRule" id="PRU00409"/>
    </source>
</evidence>
<comment type="caution">
    <text evidence="3">The sequence shown here is derived from an EMBL/GenBank/DDBJ whole genome shotgun (WGS) entry which is preliminary data.</text>
</comment>
<sequence length="453" mass="48757">MTTPPGATSLLVRDTPLIILANFVSEVTASLQAREVMLRGMVQAPRKIWLTRPGDVVVTPVPVSDAFRSYACELLGFDPAMLDVVTVPTDPATTLSEAVHRAGLVDPLRDLIADRPGVALLPTTLDRAAVGLAAELGVLVHPYGPAGVPDSALEVARRLNTKAGFRELARKLGVRVPDGRFCTGGTELADVVRELLGDHPRVAVKPNRSAGGEGFRVLSRTDLPDLDASLTACAAAAGMAPEGWVVEEHVDFIRDVSVQLEVEGGGLRVLFSGEMRTTDGSFCGYRAPLHDVPRQTRRELEQGGLAFGAYLAERGYLGPFDIDAGLTADGTLYATESNVRHTATSTPAALVHRLLPPSYPGTPTWLVGCRPATVRHDFAQALRLLQRAHLAYDPYRVEGVVLHTGAPADDNTWRYTIIGPDRTRVEQIDTELTDVLKMGHGSGGFPRRYSLSR</sequence>
<keyword evidence="4" id="KW-1185">Reference proteome</keyword>
<feature type="domain" description="ATP-grasp" evidence="2">
    <location>
        <begin position="166"/>
        <end position="368"/>
    </location>
</feature>
<keyword evidence="1" id="KW-0547">Nucleotide-binding</keyword>
<dbReference type="Pfam" id="PF18604">
    <property type="entry name" value="PreAtp-grasp"/>
    <property type="match status" value="1"/>
</dbReference>
<dbReference type="InterPro" id="IPR040754">
    <property type="entry name" value="PreAtp-grasp"/>
</dbReference>
<protein>
    <recommendedName>
        <fullName evidence="2">ATP-grasp domain-containing protein</fullName>
    </recommendedName>
</protein>
<dbReference type="RefSeq" id="WP_189058601.1">
    <property type="nucleotide sequence ID" value="NZ_BMMK01000014.1"/>
</dbReference>
<proteinExistence type="predicted"/>
<gene>
    <name evidence="3" type="ORF">GCM10012275_33110</name>
</gene>
<keyword evidence="1" id="KW-0067">ATP-binding</keyword>
<reference evidence="3" key="1">
    <citation type="journal article" date="2014" name="Int. J. Syst. Evol. Microbiol.">
        <title>Complete genome sequence of Corynebacterium casei LMG S-19264T (=DSM 44701T), isolated from a smear-ripened cheese.</title>
        <authorList>
            <consortium name="US DOE Joint Genome Institute (JGI-PGF)"/>
            <person name="Walter F."/>
            <person name="Albersmeier A."/>
            <person name="Kalinowski J."/>
            <person name="Ruckert C."/>
        </authorList>
    </citation>
    <scope>NUCLEOTIDE SEQUENCE</scope>
    <source>
        <strain evidence="3">CGMCC 4.5737</strain>
    </source>
</reference>
<evidence type="ECO:0000313" key="4">
    <source>
        <dbReference type="Proteomes" id="UP000637578"/>
    </source>
</evidence>
<dbReference type="AlphaFoldDB" id="A0A8J3FWF4"/>
<dbReference type="PROSITE" id="PS50975">
    <property type="entry name" value="ATP_GRASP"/>
    <property type="match status" value="1"/>
</dbReference>
<dbReference type="Proteomes" id="UP000637578">
    <property type="component" value="Unassembled WGS sequence"/>
</dbReference>
<name>A0A8J3FWF4_9PSEU</name>
<accession>A0A8J3FWF4</accession>
<reference evidence="3" key="2">
    <citation type="submission" date="2020-09" db="EMBL/GenBank/DDBJ databases">
        <authorList>
            <person name="Sun Q."/>
            <person name="Zhou Y."/>
        </authorList>
    </citation>
    <scope>NUCLEOTIDE SEQUENCE</scope>
    <source>
        <strain evidence="3">CGMCC 4.5737</strain>
    </source>
</reference>
<dbReference type="GO" id="GO:0005524">
    <property type="term" value="F:ATP binding"/>
    <property type="evidence" value="ECO:0007669"/>
    <property type="project" value="UniProtKB-UniRule"/>
</dbReference>
<dbReference type="Gene3D" id="3.30.470.20">
    <property type="entry name" value="ATP-grasp fold, B domain"/>
    <property type="match status" value="1"/>
</dbReference>
<dbReference type="GO" id="GO:0046872">
    <property type="term" value="F:metal ion binding"/>
    <property type="evidence" value="ECO:0007669"/>
    <property type="project" value="InterPro"/>
</dbReference>
<dbReference type="InterPro" id="IPR011761">
    <property type="entry name" value="ATP-grasp"/>
</dbReference>
<organism evidence="3 4">
    <name type="scientific">Longimycelium tulufanense</name>
    <dbReference type="NCBI Taxonomy" id="907463"/>
    <lineage>
        <taxon>Bacteria</taxon>
        <taxon>Bacillati</taxon>
        <taxon>Actinomycetota</taxon>
        <taxon>Actinomycetes</taxon>
        <taxon>Pseudonocardiales</taxon>
        <taxon>Pseudonocardiaceae</taxon>
        <taxon>Longimycelium</taxon>
    </lineage>
</organism>
<evidence type="ECO:0000313" key="3">
    <source>
        <dbReference type="EMBL" id="GGM59320.1"/>
    </source>
</evidence>
<dbReference type="SUPFAM" id="SSF56059">
    <property type="entry name" value="Glutathione synthetase ATP-binding domain-like"/>
    <property type="match status" value="1"/>
</dbReference>
<evidence type="ECO:0000259" key="2">
    <source>
        <dbReference type="PROSITE" id="PS50975"/>
    </source>
</evidence>